<dbReference type="EMBL" id="CAOQHR010000001">
    <property type="protein sequence ID" value="CAI6259777.1"/>
    <property type="molecule type" value="Genomic_DNA"/>
</dbReference>
<name>A0A9W4U5Y2_9PLEO</name>
<feature type="region of interest" description="Disordered" evidence="1">
    <location>
        <begin position="1"/>
        <end position="27"/>
    </location>
</feature>
<evidence type="ECO:0000256" key="1">
    <source>
        <dbReference type="SAM" id="MobiDB-lite"/>
    </source>
</evidence>
<feature type="compositionally biased region" description="Basic residues" evidence="1">
    <location>
        <begin position="1"/>
        <end position="14"/>
    </location>
</feature>
<dbReference type="Proteomes" id="UP001152607">
    <property type="component" value="Unassembled WGS sequence"/>
</dbReference>
<proteinExistence type="predicted"/>
<organism evidence="2 3">
    <name type="scientific">Periconia digitata</name>
    <dbReference type="NCBI Taxonomy" id="1303443"/>
    <lineage>
        <taxon>Eukaryota</taxon>
        <taxon>Fungi</taxon>
        <taxon>Dikarya</taxon>
        <taxon>Ascomycota</taxon>
        <taxon>Pezizomycotina</taxon>
        <taxon>Dothideomycetes</taxon>
        <taxon>Pleosporomycetidae</taxon>
        <taxon>Pleosporales</taxon>
        <taxon>Massarineae</taxon>
        <taxon>Periconiaceae</taxon>
        <taxon>Periconia</taxon>
    </lineage>
</organism>
<sequence>MTMMRGHRNQRHPTQHQSRQHTELSRSSTLKICFAIAKLIRHGDPIKKYPNSHT</sequence>
<accession>A0A9W4U5Y2</accession>
<gene>
    <name evidence="2" type="ORF">PDIGIT_LOCUS1299</name>
</gene>
<evidence type="ECO:0000313" key="3">
    <source>
        <dbReference type="Proteomes" id="UP001152607"/>
    </source>
</evidence>
<evidence type="ECO:0000313" key="2">
    <source>
        <dbReference type="EMBL" id="CAI6259777.1"/>
    </source>
</evidence>
<keyword evidence="3" id="KW-1185">Reference proteome</keyword>
<comment type="caution">
    <text evidence="2">The sequence shown here is derived from an EMBL/GenBank/DDBJ whole genome shotgun (WGS) entry which is preliminary data.</text>
</comment>
<reference evidence="2" key="1">
    <citation type="submission" date="2023-01" db="EMBL/GenBank/DDBJ databases">
        <authorList>
            <person name="Van Ghelder C."/>
            <person name="Rancurel C."/>
        </authorList>
    </citation>
    <scope>NUCLEOTIDE SEQUENCE</scope>
    <source>
        <strain evidence="2">CNCM I-4278</strain>
    </source>
</reference>
<protein>
    <submittedName>
        <fullName evidence="2">Uncharacterized protein</fullName>
    </submittedName>
</protein>
<dbReference type="AlphaFoldDB" id="A0A9W4U5Y2"/>